<evidence type="ECO:0000256" key="1">
    <source>
        <dbReference type="ARBA" id="ARBA00007553"/>
    </source>
</evidence>
<dbReference type="SMART" id="SM00701">
    <property type="entry name" value="PGRP"/>
    <property type="match status" value="1"/>
</dbReference>
<dbReference type="EC" id="3.5.1.28" evidence="4"/>
<dbReference type="InterPro" id="IPR015510">
    <property type="entry name" value="PGRP"/>
</dbReference>
<dbReference type="SMART" id="SM00644">
    <property type="entry name" value="Ami_2"/>
    <property type="match status" value="1"/>
</dbReference>
<dbReference type="Proteomes" id="UP000186559">
    <property type="component" value="Chromosome"/>
</dbReference>
<organism evidence="4 5">
    <name type="scientific">Salipiger profundus</name>
    <dbReference type="NCBI Taxonomy" id="1229727"/>
    <lineage>
        <taxon>Bacteria</taxon>
        <taxon>Pseudomonadati</taxon>
        <taxon>Pseudomonadota</taxon>
        <taxon>Alphaproteobacteria</taxon>
        <taxon>Rhodobacterales</taxon>
        <taxon>Roseobacteraceae</taxon>
        <taxon>Salipiger</taxon>
    </lineage>
</organism>
<evidence type="ECO:0000313" key="5">
    <source>
        <dbReference type="Proteomes" id="UP000186559"/>
    </source>
</evidence>
<keyword evidence="4" id="KW-0378">Hydrolase</keyword>
<dbReference type="GO" id="GO:0009253">
    <property type="term" value="P:peptidoglycan catabolic process"/>
    <property type="evidence" value="ECO:0007669"/>
    <property type="project" value="InterPro"/>
</dbReference>
<accession>A0A1U7D0T0</accession>
<evidence type="ECO:0000259" key="2">
    <source>
        <dbReference type="SMART" id="SM00644"/>
    </source>
</evidence>
<dbReference type="PANTHER" id="PTHR11022:SF41">
    <property type="entry name" value="PEPTIDOGLYCAN-RECOGNITION PROTEIN LC-RELATED"/>
    <property type="match status" value="1"/>
</dbReference>
<dbReference type="InterPro" id="IPR002502">
    <property type="entry name" value="Amidase_domain"/>
</dbReference>
<evidence type="ECO:0000313" key="4">
    <source>
        <dbReference type="EMBL" id="APX21690.1"/>
    </source>
</evidence>
<sequence>MRDISEIIVHATATRADWMEGYPTGAKVAEVKRWHVEDNGWSDIGYHFLIDRDGTVAEGRPVERIGAHVRGHNTGTIGVSLFGGHGSAETDAFSDHFTEAQDAALRELLAQLDSSYGPGLKISGHNEYAAKACPGFNVGKWLAGALRPVEADPATDPDYTAATKLRWRLAEIRDTAERALAGE</sequence>
<dbReference type="KEGG" id="tpro:Ga0080559_TMP894"/>
<reference evidence="4 5" key="1">
    <citation type="submission" date="2016-03" db="EMBL/GenBank/DDBJ databases">
        <title>Deep-sea bacteria in the southern Pacific.</title>
        <authorList>
            <person name="Tang K."/>
        </authorList>
    </citation>
    <scope>NUCLEOTIDE SEQUENCE [LARGE SCALE GENOMIC DNA]</scope>
    <source>
        <strain evidence="4 5">JLT2016</strain>
    </source>
</reference>
<dbReference type="GO" id="GO:0008745">
    <property type="term" value="F:N-acetylmuramoyl-L-alanine amidase activity"/>
    <property type="evidence" value="ECO:0007669"/>
    <property type="project" value="UniProtKB-EC"/>
</dbReference>
<proteinExistence type="inferred from homology"/>
<comment type="similarity">
    <text evidence="1">Belongs to the N-acetylmuramoyl-L-alanine amidase 2 family.</text>
</comment>
<protein>
    <submittedName>
        <fullName evidence="4">N-acetylmuramoyl-L-alanine amidase</fullName>
        <ecNumber evidence="4">3.5.1.28</ecNumber>
    </submittedName>
</protein>
<dbReference type="InterPro" id="IPR006619">
    <property type="entry name" value="PGRP_domain_met/bac"/>
</dbReference>
<dbReference type="Gene3D" id="3.40.80.10">
    <property type="entry name" value="Peptidoglycan recognition protein-like"/>
    <property type="match status" value="1"/>
</dbReference>
<feature type="domain" description="N-acetylmuramoyl-L-alanine amidase" evidence="2">
    <location>
        <begin position="2"/>
        <end position="135"/>
    </location>
</feature>
<dbReference type="AlphaFoldDB" id="A0A1U7D0T0"/>
<evidence type="ECO:0000259" key="3">
    <source>
        <dbReference type="SMART" id="SM00701"/>
    </source>
</evidence>
<dbReference type="EMBL" id="CP014796">
    <property type="protein sequence ID" value="APX21690.1"/>
    <property type="molecule type" value="Genomic_DNA"/>
</dbReference>
<name>A0A1U7D0T0_9RHOB</name>
<gene>
    <name evidence="4" type="ORF">Ga0080559_TMP894</name>
</gene>
<dbReference type="CDD" id="cd06583">
    <property type="entry name" value="PGRP"/>
    <property type="match status" value="1"/>
</dbReference>
<dbReference type="GO" id="GO:0008270">
    <property type="term" value="F:zinc ion binding"/>
    <property type="evidence" value="ECO:0007669"/>
    <property type="project" value="InterPro"/>
</dbReference>
<dbReference type="STRING" id="1229727.Ga0080559_TMP894"/>
<dbReference type="Pfam" id="PF01510">
    <property type="entry name" value="Amidase_2"/>
    <property type="match status" value="1"/>
</dbReference>
<keyword evidence="5" id="KW-1185">Reference proteome</keyword>
<dbReference type="InterPro" id="IPR036505">
    <property type="entry name" value="Amidase/PGRP_sf"/>
</dbReference>
<feature type="domain" description="Peptidoglycan recognition protein family" evidence="3">
    <location>
        <begin position="10"/>
        <end position="129"/>
    </location>
</feature>
<dbReference type="SUPFAM" id="SSF55846">
    <property type="entry name" value="N-acetylmuramoyl-L-alanine amidase-like"/>
    <property type="match status" value="1"/>
</dbReference>
<dbReference type="RefSeq" id="WP_076622275.1">
    <property type="nucleotide sequence ID" value="NZ_BMEW01000002.1"/>
</dbReference>
<dbReference type="PANTHER" id="PTHR11022">
    <property type="entry name" value="PEPTIDOGLYCAN RECOGNITION PROTEIN"/>
    <property type="match status" value="1"/>
</dbReference>